<evidence type="ECO:0000313" key="19">
    <source>
        <dbReference type="EnsemblMetazoa" id="XP_019764461.1"/>
    </source>
</evidence>
<feature type="non-terminal residue" evidence="18">
    <location>
        <position position="1"/>
    </location>
</feature>
<dbReference type="OMA" id="HLNTTEY"/>
<reference evidence="19" key="2">
    <citation type="submission" date="2024-08" db="UniProtKB">
        <authorList>
            <consortium name="EnsemblMetazoa"/>
        </authorList>
    </citation>
    <scope>IDENTIFICATION</scope>
</reference>
<dbReference type="CDD" id="cd00814">
    <property type="entry name" value="MetRS_core"/>
    <property type="match status" value="1"/>
</dbReference>
<dbReference type="GO" id="GO:0017101">
    <property type="term" value="C:aminoacyl-tRNA synthetase multienzyme complex"/>
    <property type="evidence" value="ECO:0007669"/>
    <property type="project" value="TreeGrafter"/>
</dbReference>
<evidence type="ECO:0000256" key="6">
    <source>
        <dbReference type="ARBA" id="ARBA00022598"/>
    </source>
</evidence>
<dbReference type="HAMAP" id="MF_00098">
    <property type="entry name" value="Met_tRNA_synth_type1"/>
    <property type="match status" value="1"/>
</dbReference>
<dbReference type="InterPro" id="IPR009068">
    <property type="entry name" value="uS15_NS1_RNA-bd_sf"/>
</dbReference>
<evidence type="ECO:0000259" key="17">
    <source>
        <dbReference type="PROSITE" id="PS51185"/>
    </source>
</evidence>
<dbReference type="InterPro" id="IPR014729">
    <property type="entry name" value="Rossmann-like_a/b/a_fold"/>
</dbReference>
<keyword evidence="20" id="KW-1185">Reference proteome</keyword>
<dbReference type="InterPro" id="IPR001412">
    <property type="entry name" value="aa-tRNA-synth_I_CS"/>
</dbReference>
<keyword evidence="8 14" id="KW-0067">ATP-binding</keyword>
<evidence type="ECO:0000256" key="2">
    <source>
        <dbReference type="ARBA" id="ARBA00005594"/>
    </source>
</evidence>
<dbReference type="Pfam" id="PF19303">
    <property type="entry name" value="Anticodon_3"/>
    <property type="match status" value="1"/>
</dbReference>
<dbReference type="Proteomes" id="UP000019118">
    <property type="component" value="Unassembled WGS sequence"/>
</dbReference>
<dbReference type="EnsemblMetazoa" id="XM_019908902.1">
    <property type="protein sequence ID" value="XP_019764461.1"/>
    <property type="gene ID" value="LOC109540491"/>
</dbReference>
<feature type="domain" description="WHEP-TRS" evidence="17">
    <location>
        <begin position="843"/>
        <end position="899"/>
    </location>
</feature>
<dbReference type="InterPro" id="IPR010987">
    <property type="entry name" value="Glutathione-S-Trfase_C-like"/>
</dbReference>
<evidence type="ECO:0000313" key="20">
    <source>
        <dbReference type="Proteomes" id="UP000019118"/>
    </source>
</evidence>
<dbReference type="InterPro" id="IPR029038">
    <property type="entry name" value="MetRS_Zn"/>
</dbReference>
<dbReference type="InterPro" id="IPR023458">
    <property type="entry name" value="Met-tRNA_ligase_1"/>
</dbReference>
<dbReference type="SUPFAM" id="SSF47060">
    <property type="entry name" value="S15/NS1 RNA-binding domain"/>
    <property type="match status" value="1"/>
</dbReference>
<feature type="compositionally biased region" description="Low complexity" evidence="15">
    <location>
        <begin position="900"/>
        <end position="909"/>
    </location>
</feature>
<evidence type="ECO:0000259" key="16">
    <source>
        <dbReference type="PROSITE" id="PS50405"/>
    </source>
</evidence>
<dbReference type="SUPFAM" id="SSF57770">
    <property type="entry name" value="Methionyl-tRNA synthetase (MetRS), Zn-domain"/>
    <property type="match status" value="1"/>
</dbReference>
<dbReference type="Pfam" id="PF00458">
    <property type="entry name" value="WHEP-TRS"/>
    <property type="match status" value="1"/>
</dbReference>
<dbReference type="SMART" id="SM00991">
    <property type="entry name" value="WHEP-TRS"/>
    <property type="match status" value="1"/>
</dbReference>
<protein>
    <recommendedName>
        <fullName evidence="4">Methionine--tRNA ligase, cytoplasmic</fullName>
        <ecNumber evidence="3">6.1.1.10</ecNumber>
    </recommendedName>
    <alternativeName>
        <fullName evidence="12">Methionyl-tRNA synthetase</fullName>
    </alternativeName>
</protein>
<dbReference type="SUPFAM" id="SSF47616">
    <property type="entry name" value="GST C-terminal domain-like"/>
    <property type="match status" value="1"/>
</dbReference>
<sequence>MGTIEGNENNPATLKLVLAGKLAKTQYAVKIRGHNEEGQYLPYLALSSEDNIFVPNAAIWFILPPAEELSAKVREVLEMESTVLSPSLALLLGTNLKSEKVKSSVLSALQSLNSTLEGSQFLVQDAITVADVAVFSTLFPIFKAAKLLKEYLGSFPSISKYLNQLELLPEVKDSVAIVFHQKCNIGPVSYQVLFQSSKYLVPQIQSDPKTVNRVDSVEKESPKHEVETVSSEELEAAEKAWKKSPGSLPKLKTPNKVVLPKTGEKNVFITSALPYVNNVPHLGNIIGCVLSADVFARFSRLCNNNTLYICGTDEYGTATETKALEEGLSCQAICDKYFKIHQEIYQWFNISFDSFGRTSTPLQTELAQDLFLQLNHNGFMSTQAVDQLLCEKCNRYLADRFVEGGCPNVGCTYEDARGDQCDGCGKLVNAIELKNPRCKICGSTPKVKSSSQFFIDLPKLEPLLLHWVKNSSPGWSHNAEVIAKAWLKEGLKPRCITRDLHWGVPVPLDGFRNKVFYVWFDAPIGYMSISKAYTKEYEKWWRPAKDTEVKLYQFMAKDNVPFHAILFPAILLGANREYVTVSHIMATEYLNYEEGKFSKSRGIGVFGNDARDTKIPSDVWRFYLLYVRPEAQDASFSWNDLATKNNSELLNNLGNFINRALIFVKNNFNSTIPKLELTSEDYTLLALCTRELKGYIAALDKCKLRDGIRHILAISRHGNQYMQLNQPWVKIKQGEEGKLRGGTVVGVCANLSCLLATLLQPYLPETSEKLKAQLNCEYFVLNPENIEIINLLPTGHSIGEPQPLFTKIEPEVIEEYKKKFAGSQESRKTPPKEIVKPDLCNGDAETLEEAIAKQGLVVRKLKEGGFDKTVWAPEVAKLVALKARLAELTGVVPDKKSSSKKSNATTNNNVQKVANNMPAKSKKKPVNNSN</sequence>
<dbReference type="HOGENOM" id="CLU_009710_3_1_1"/>
<dbReference type="CDD" id="cd00939">
    <property type="entry name" value="MetRS_RNA"/>
    <property type="match status" value="1"/>
</dbReference>
<evidence type="ECO:0000256" key="5">
    <source>
        <dbReference type="ARBA" id="ARBA00022490"/>
    </source>
</evidence>
<keyword evidence="10 14" id="KW-0648">Protein biosynthesis</keyword>
<dbReference type="InterPro" id="IPR004046">
    <property type="entry name" value="GST_C"/>
</dbReference>
<dbReference type="EMBL" id="KB741037">
    <property type="protein sequence ID" value="ENN74688.1"/>
    <property type="molecule type" value="Genomic_DNA"/>
</dbReference>
<dbReference type="SUPFAM" id="SSF47323">
    <property type="entry name" value="Anticodon-binding domain of a subclass of class I aminoacyl-tRNA synthetases"/>
    <property type="match status" value="1"/>
</dbReference>
<feature type="compositionally biased region" description="Basic residues" evidence="15">
    <location>
        <begin position="920"/>
        <end position="930"/>
    </location>
</feature>
<feature type="domain" description="GST C-terminal" evidence="16">
    <location>
        <begin position="66"/>
        <end position="188"/>
    </location>
</feature>
<dbReference type="GO" id="GO:0005829">
    <property type="term" value="C:cytosol"/>
    <property type="evidence" value="ECO:0007669"/>
    <property type="project" value="TreeGrafter"/>
</dbReference>
<dbReference type="GO" id="GO:0006431">
    <property type="term" value="P:methionyl-tRNA aminoacylation"/>
    <property type="evidence" value="ECO:0007669"/>
    <property type="project" value="InterPro"/>
</dbReference>
<comment type="subcellular location">
    <subcellularLocation>
        <location evidence="1">Cytoplasm</location>
    </subcellularLocation>
</comment>
<feature type="region of interest" description="Disordered" evidence="15">
    <location>
        <begin position="890"/>
        <end position="930"/>
    </location>
</feature>
<evidence type="ECO:0000256" key="15">
    <source>
        <dbReference type="SAM" id="MobiDB-lite"/>
    </source>
</evidence>
<dbReference type="Gene3D" id="1.20.1050.10">
    <property type="match status" value="1"/>
</dbReference>
<evidence type="ECO:0000256" key="3">
    <source>
        <dbReference type="ARBA" id="ARBA00012838"/>
    </source>
</evidence>
<evidence type="ECO:0000256" key="14">
    <source>
        <dbReference type="RuleBase" id="RU363039"/>
    </source>
</evidence>
<accession>N6TAC6</accession>
<evidence type="ECO:0000256" key="4">
    <source>
        <dbReference type="ARBA" id="ARBA00018335"/>
    </source>
</evidence>
<dbReference type="InterPro" id="IPR000738">
    <property type="entry name" value="WHEP-TRS_dom"/>
</dbReference>
<dbReference type="InterPro" id="IPR015413">
    <property type="entry name" value="Methionyl/Leucyl_tRNA_Synth"/>
</dbReference>
<dbReference type="InterPro" id="IPR033911">
    <property type="entry name" value="MetRS_core"/>
</dbReference>
<dbReference type="FunFam" id="2.20.28.20:FF:000001">
    <property type="entry name" value="Methionine--tRNA ligase"/>
    <property type="match status" value="1"/>
</dbReference>
<gene>
    <name evidence="19" type="primary">109540491</name>
    <name evidence="18" type="ORF">YQE_08805</name>
</gene>
<dbReference type="Gene3D" id="2.20.28.20">
    <property type="entry name" value="Methionyl-tRNA synthetase, Zn-domain"/>
    <property type="match status" value="1"/>
</dbReference>
<dbReference type="OrthoDB" id="5844513at2759"/>
<dbReference type="NCBIfam" id="TIGR00398">
    <property type="entry name" value="metG"/>
    <property type="match status" value="1"/>
</dbReference>
<comment type="catalytic activity">
    <reaction evidence="13">
        <text>tRNA(Met) + L-methionine + ATP = L-methionyl-tRNA(Met) + AMP + diphosphate</text>
        <dbReference type="Rhea" id="RHEA:13481"/>
        <dbReference type="Rhea" id="RHEA-COMP:9667"/>
        <dbReference type="Rhea" id="RHEA-COMP:9698"/>
        <dbReference type="ChEBI" id="CHEBI:30616"/>
        <dbReference type="ChEBI" id="CHEBI:33019"/>
        <dbReference type="ChEBI" id="CHEBI:57844"/>
        <dbReference type="ChEBI" id="CHEBI:78442"/>
        <dbReference type="ChEBI" id="CHEBI:78530"/>
        <dbReference type="ChEBI" id="CHEBI:456215"/>
        <dbReference type="EC" id="6.1.1.10"/>
    </reaction>
</comment>
<dbReference type="Gene3D" id="1.10.730.10">
    <property type="entry name" value="Isoleucyl-tRNA Synthetase, Domain 1"/>
    <property type="match status" value="1"/>
</dbReference>
<evidence type="ECO:0000313" key="18">
    <source>
        <dbReference type="EMBL" id="ENN74688.1"/>
    </source>
</evidence>
<reference evidence="18 20" key="1">
    <citation type="journal article" date="2013" name="Genome Biol.">
        <title>Draft genome of the mountain pine beetle, Dendroctonus ponderosae Hopkins, a major forest pest.</title>
        <authorList>
            <person name="Keeling C.I."/>
            <person name="Yuen M.M."/>
            <person name="Liao N.Y."/>
            <person name="Docking T.R."/>
            <person name="Chan S.K."/>
            <person name="Taylor G.A."/>
            <person name="Palmquist D.L."/>
            <person name="Jackman S.D."/>
            <person name="Nguyen A."/>
            <person name="Li M."/>
            <person name="Henderson H."/>
            <person name="Janes J.K."/>
            <person name="Zhao Y."/>
            <person name="Pandoh P."/>
            <person name="Moore R."/>
            <person name="Sperling F.A."/>
            <person name="Huber D.P."/>
            <person name="Birol I."/>
            <person name="Jones S.J."/>
            <person name="Bohlmann J."/>
        </authorList>
    </citation>
    <scope>NUCLEOTIDE SEQUENCE</scope>
</reference>
<dbReference type="Gene3D" id="3.40.30.10">
    <property type="entry name" value="Glutaredoxin"/>
    <property type="match status" value="1"/>
</dbReference>
<dbReference type="InterPro" id="IPR041872">
    <property type="entry name" value="Anticodon_Met"/>
</dbReference>
<evidence type="ECO:0000256" key="9">
    <source>
        <dbReference type="ARBA" id="ARBA00022884"/>
    </source>
</evidence>
<keyword evidence="7 14" id="KW-0547">Nucleotide-binding</keyword>
<dbReference type="InterPro" id="IPR014758">
    <property type="entry name" value="Met-tRNA_synth"/>
</dbReference>
<keyword evidence="5" id="KW-0963">Cytoplasm</keyword>
<dbReference type="CDD" id="cd07957">
    <property type="entry name" value="Anticodon_Ia_Met"/>
    <property type="match status" value="1"/>
</dbReference>
<dbReference type="Gene3D" id="1.10.287.10">
    <property type="entry name" value="S15/NS1, RNA-binding"/>
    <property type="match status" value="1"/>
</dbReference>
<dbReference type="InterPro" id="IPR036282">
    <property type="entry name" value="Glutathione-S-Trfase_C_sf"/>
</dbReference>
<dbReference type="Pfam" id="PF14497">
    <property type="entry name" value="GST_C_3"/>
    <property type="match status" value="1"/>
</dbReference>
<dbReference type="PRINTS" id="PR01041">
    <property type="entry name" value="TRNASYNTHMET"/>
</dbReference>
<dbReference type="PANTHER" id="PTHR45765:SF1">
    <property type="entry name" value="METHIONINE--TRNA LIGASE, CYTOPLASMIC"/>
    <property type="match status" value="1"/>
</dbReference>
<evidence type="ECO:0000256" key="10">
    <source>
        <dbReference type="ARBA" id="ARBA00022917"/>
    </source>
</evidence>
<evidence type="ECO:0000256" key="13">
    <source>
        <dbReference type="ARBA" id="ARBA00047364"/>
    </source>
</evidence>
<proteinExistence type="inferred from homology"/>
<dbReference type="PROSITE" id="PS51185">
    <property type="entry name" value="WHEP_TRS_2"/>
    <property type="match status" value="1"/>
</dbReference>
<evidence type="ECO:0000256" key="8">
    <source>
        <dbReference type="ARBA" id="ARBA00022840"/>
    </source>
</evidence>
<organism evidence="18">
    <name type="scientific">Dendroctonus ponderosae</name>
    <name type="common">Mountain pine beetle</name>
    <dbReference type="NCBI Taxonomy" id="77166"/>
    <lineage>
        <taxon>Eukaryota</taxon>
        <taxon>Metazoa</taxon>
        <taxon>Ecdysozoa</taxon>
        <taxon>Arthropoda</taxon>
        <taxon>Hexapoda</taxon>
        <taxon>Insecta</taxon>
        <taxon>Pterygota</taxon>
        <taxon>Neoptera</taxon>
        <taxon>Endopterygota</taxon>
        <taxon>Coleoptera</taxon>
        <taxon>Polyphaga</taxon>
        <taxon>Cucujiformia</taxon>
        <taxon>Curculionidae</taxon>
        <taxon>Scolytinae</taxon>
        <taxon>Dendroctonus</taxon>
    </lineage>
</organism>
<dbReference type="GO" id="GO:0005524">
    <property type="term" value="F:ATP binding"/>
    <property type="evidence" value="ECO:0007669"/>
    <property type="project" value="UniProtKB-KW"/>
</dbReference>
<dbReference type="PROSITE" id="PS50405">
    <property type="entry name" value="GST_CTER"/>
    <property type="match status" value="1"/>
</dbReference>
<evidence type="ECO:0000256" key="12">
    <source>
        <dbReference type="ARBA" id="ARBA00030904"/>
    </source>
</evidence>
<comment type="similarity">
    <text evidence="2 14">Belongs to the class-I aminoacyl-tRNA synthetase family.</text>
</comment>
<dbReference type="GO" id="GO:0004825">
    <property type="term" value="F:methionine-tRNA ligase activity"/>
    <property type="evidence" value="ECO:0007669"/>
    <property type="project" value="UniProtKB-EC"/>
</dbReference>
<dbReference type="SUPFAM" id="SSF52374">
    <property type="entry name" value="Nucleotidylyl transferase"/>
    <property type="match status" value="1"/>
</dbReference>
<keyword evidence="6 14" id="KW-0436">Ligase</keyword>
<dbReference type="GO" id="GO:0003723">
    <property type="term" value="F:RNA binding"/>
    <property type="evidence" value="ECO:0007669"/>
    <property type="project" value="UniProtKB-KW"/>
</dbReference>
<dbReference type="Gene3D" id="3.40.50.620">
    <property type="entry name" value="HUPs"/>
    <property type="match status" value="1"/>
</dbReference>
<dbReference type="InterPro" id="IPR009080">
    <property type="entry name" value="tRNAsynth_Ia_anticodon-bd"/>
</dbReference>
<dbReference type="PROSITE" id="PS00178">
    <property type="entry name" value="AA_TRNA_LIGASE_I"/>
    <property type="match status" value="1"/>
</dbReference>
<evidence type="ECO:0000256" key="11">
    <source>
        <dbReference type="ARBA" id="ARBA00023146"/>
    </source>
</evidence>
<dbReference type="NCBIfam" id="NF001100">
    <property type="entry name" value="PRK00133.1"/>
    <property type="match status" value="1"/>
</dbReference>
<dbReference type="EC" id="6.1.1.10" evidence="3"/>
<evidence type="ECO:0000256" key="7">
    <source>
        <dbReference type="ARBA" id="ARBA00022741"/>
    </source>
</evidence>
<keyword evidence="11 14" id="KW-0030">Aminoacyl-tRNA synthetase</keyword>
<evidence type="ECO:0000256" key="1">
    <source>
        <dbReference type="ARBA" id="ARBA00004496"/>
    </source>
</evidence>
<dbReference type="PANTHER" id="PTHR45765">
    <property type="entry name" value="METHIONINE--TRNA LIGASE"/>
    <property type="match status" value="1"/>
</dbReference>
<dbReference type="KEGG" id="dpa:109540491"/>
<dbReference type="Pfam" id="PF09334">
    <property type="entry name" value="tRNA-synt_1g"/>
    <property type="match status" value="1"/>
</dbReference>
<name>N6TAC6_DENPD</name>
<dbReference type="AlphaFoldDB" id="N6TAC6"/>
<keyword evidence="9" id="KW-0694">RNA-binding</keyword>